<proteinExistence type="predicted"/>
<dbReference type="Gene3D" id="1.20.1250.20">
    <property type="entry name" value="MFS general substrate transporter like domains"/>
    <property type="match status" value="1"/>
</dbReference>
<feature type="transmembrane region" description="Helical" evidence="5">
    <location>
        <begin position="408"/>
        <end position="427"/>
    </location>
</feature>
<feature type="transmembrane region" description="Helical" evidence="5">
    <location>
        <begin position="238"/>
        <end position="255"/>
    </location>
</feature>
<dbReference type="Pfam" id="PF07690">
    <property type="entry name" value="MFS_1"/>
    <property type="match status" value="1"/>
</dbReference>
<protein>
    <submittedName>
        <fullName evidence="6">MFS transporter</fullName>
    </submittedName>
</protein>
<dbReference type="OrthoDB" id="1404010at2"/>
<dbReference type="InterPro" id="IPR036259">
    <property type="entry name" value="MFS_trans_sf"/>
</dbReference>
<organism evidence="6 7">
    <name type="scientific">Pedobacter duraquae</name>
    <dbReference type="NCBI Taxonomy" id="425511"/>
    <lineage>
        <taxon>Bacteria</taxon>
        <taxon>Pseudomonadati</taxon>
        <taxon>Bacteroidota</taxon>
        <taxon>Sphingobacteriia</taxon>
        <taxon>Sphingobacteriales</taxon>
        <taxon>Sphingobacteriaceae</taxon>
        <taxon>Pedobacter</taxon>
    </lineage>
</organism>
<accession>A0A4R6ILB5</accession>
<feature type="transmembrane region" description="Helical" evidence="5">
    <location>
        <begin position="12"/>
        <end position="33"/>
    </location>
</feature>
<evidence type="ECO:0000256" key="3">
    <source>
        <dbReference type="ARBA" id="ARBA00022989"/>
    </source>
</evidence>
<dbReference type="RefSeq" id="WP_133554571.1">
    <property type="nucleotide sequence ID" value="NZ_SNWM01000002.1"/>
</dbReference>
<comment type="subcellular location">
    <subcellularLocation>
        <location evidence="1">Membrane</location>
        <topology evidence="1">Multi-pass membrane protein</topology>
    </subcellularLocation>
</comment>
<dbReference type="PANTHER" id="PTHR23501:SF5">
    <property type="entry name" value="TRANSPORT PROTEIN"/>
    <property type="match status" value="1"/>
</dbReference>
<feature type="transmembrane region" description="Helical" evidence="5">
    <location>
        <begin position="82"/>
        <end position="102"/>
    </location>
</feature>
<dbReference type="SUPFAM" id="SSF103473">
    <property type="entry name" value="MFS general substrate transporter"/>
    <property type="match status" value="1"/>
</dbReference>
<feature type="transmembrane region" description="Helical" evidence="5">
    <location>
        <begin position="141"/>
        <end position="160"/>
    </location>
</feature>
<dbReference type="Proteomes" id="UP000295499">
    <property type="component" value="Unassembled WGS sequence"/>
</dbReference>
<dbReference type="GO" id="GO:0005886">
    <property type="term" value="C:plasma membrane"/>
    <property type="evidence" value="ECO:0007669"/>
    <property type="project" value="TreeGrafter"/>
</dbReference>
<evidence type="ECO:0000256" key="4">
    <source>
        <dbReference type="ARBA" id="ARBA00023136"/>
    </source>
</evidence>
<feature type="transmembrane region" description="Helical" evidence="5">
    <location>
        <begin position="204"/>
        <end position="226"/>
    </location>
</feature>
<feature type="transmembrane region" description="Helical" evidence="5">
    <location>
        <begin position="53"/>
        <end position="70"/>
    </location>
</feature>
<keyword evidence="7" id="KW-1185">Reference proteome</keyword>
<dbReference type="AlphaFoldDB" id="A0A4R6ILB5"/>
<evidence type="ECO:0000313" key="6">
    <source>
        <dbReference type="EMBL" id="TDO22867.1"/>
    </source>
</evidence>
<keyword evidence="4 5" id="KW-0472">Membrane</keyword>
<dbReference type="EMBL" id="SNWM01000002">
    <property type="protein sequence ID" value="TDO22867.1"/>
    <property type="molecule type" value="Genomic_DNA"/>
</dbReference>
<gene>
    <name evidence="6" type="ORF">CLV32_1852</name>
</gene>
<sequence>MNLDSSVIKSWVPSWFMRIVIFLVILPSLGLFGLSTASGSGASGYYGAEPADVQYSMIVFYAAVASFFALERRFFSFIAIKPYLLISSLLQIITSYICYTTHNYQVLLLFRFIQGMANCASTTICITLIFGQLKTERAREIGYSVFYGMLLCIAQFTTLVTAPLLDAFDFNALYKAVIFLYVPGTVILFFLLNNVRIEKKIPLYQLDWASFLIYAVALCLLGYVLVYGQQYEWFSDPRITYSSIGVIFLLLTHVLRQKGLKRAYLDLSVFKYKKFALGALLIFILYICRGAMGVTTTYLVTILGMDPIHIGYLYTANIAGVILSILISSRMVLMQRPMRLIWIVGFLFLLIFHVWMYNLFVPQADATTYILPLFIQGLGAGTLMTPIILFMISAVPAHLGGTASATGVFFRFAGFCSSIAVINYFSITKQSEHLIRFQEQLSTSNGLATQRISGYKQLLVSRGIAPDQASRLANGLLSKSVHVQTQLRYAMDYYQLISWVIIATILLIALYPAVNRTVINLRGNQPSPASF</sequence>
<comment type="caution">
    <text evidence="6">The sequence shown here is derived from an EMBL/GenBank/DDBJ whole genome shotgun (WGS) entry which is preliminary data.</text>
</comment>
<feature type="transmembrane region" description="Helical" evidence="5">
    <location>
        <begin position="369"/>
        <end position="396"/>
    </location>
</feature>
<evidence type="ECO:0000313" key="7">
    <source>
        <dbReference type="Proteomes" id="UP000295499"/>
    </source>
</evidence>
<keyword evidence="3 5" id="KW-1133">Transmembrane helix</keyword>
<name>A0A4R6ILB5_9SPHI</name>
<dbReference type="GO" id="GO:0022857">
    <property type="term" value="F:transmembrane transporter activity"/>
    <property type="evidence" value="ECO:0007669"/>
    <property type="project" value="InterPro"/>
</dbReference>
<feature type="transmembrane region" description="Helical" evidence="5">
    <location>
        <begin position="275"/>
        <end position="300"/>
    </location>
</feature>
<evidence type="ECO:0000256" key="2">
    <source>
        <dbReference type="ARBA" id="ARBA00022692"/>
    </source>
</evidence>
<evidence type="ECO:0000256" key="1">
    <source>
        <dbReference type="ARBA" id="ARBA00004141"/>
    </source>
</evidence>
<dbReference type="InterPro" id="IPR011701">
    <property type="entry name" value="MFS"/>
</dbReference>
<feature type="transmembrane region" description="Helical" evidence="5">
    <location>
        <begin position="108"/>
        <end position="129"/>
    </location>
</feature>
<feature type="transmembrane region" description="Helical" evidence="5">
    <location>
        <begin position="172"/>
        <end position="192"/>
    </location>
</feature>
<feature type="transmembrane region" description="Helical" evidence="5">
    <location>
        <begin position="340"/>
        <end position="357"/>
    </location>
</feature>
<feature type="transmembrane region" description="Helical" evidence="5">
    <location>
        <begin position="312"/>
        <end position="333"/>
    </location>
</feature>
<feature type="transmembrane region" description="Helical" evidence="5">
    <location>
        <begin position="493"/>
        <end position="514"/>
    </location>
</feature>
<dbReference type="PANTHER" id="PTHR23501">
    <property type="entry name" value="MAJOR FACILITATOR SUPERFAMILY"/>
    <property type="match status" value="1"/>
</dbReference>
<reference evidence="6 7" key="1">
    <citation type="submission" date="2019-03" db="EMBL/GenBank/DDBJ databases">
        <title>Genomic Encyclopedia of Archaeal and Bacterial Type Strains, Phase II (KMG-II): from individual species to whole genera.</title>
        <authorList>
            <person name="Goeker M."/>
        </authorList>
    </citation>
    <scope>NUCLEOTIDE SEQUENCE [LARGE SCALE GENOMIC DNA]</scope>
    <source>
        <strain evidence="6 7">DSM 19034</strain>
    </source>
</reference>
<keyword evidence="2 5" id="KW-0812">Transmembrane</keyword>
<evidence type="ECO:0000256" key="5">
    <source>
        <dbReference type="SAM" id="Phobius"/>
    </source>
</evidence>